<keyword evidence="4" id="KW-0808">Transferase</keyword>
<comment type="caution">
    <text evidence="4">The sequence shown here is derived from an EMBL/GenBank/DDBJ whole genome shotgun (WGS) entry which is preliminary data.</text>
</comment>
<feature type="binding site" evidence="2">
    <location>
        <position position="167"/>
    </location>
    <ligand>
        <name>acetyl-CoA</name>
        <dbReference type="ChEBI" id="CHEBI:57288"/>
    </ligand>
</feature>
<dbReference type="GO" id="GO:0016740">
    <property type="term" value="F:transferase activity"/>
    <property type="evidence" value="ECO:0007669"/>
    <property type="project" value="UniProtKB-KW"/>
</dbReference>
<dbReference type="SUPFAM" id="SSF51161">
    <property type="entry name" value="Trimeric LpxA-like enzymes"/>
    <property type="match status" value="1"/>
</dbReference>
<dbReference type="AlphaFoldDB" id="A0A5D4RDK0"/>
<evidence type="ECO:0000259" key="3">
    <source>
        <dbReference type="Pfam" id="PF17836"/>
    </source>
</evidence>
<sequence>MNKLILWGCGGHAREVLHLCGQLGMEVAGFLDERPEMKGKFVDDIEVLGTLDDIAHLRDHAKILCAGVGDPALKKRFSEMTASAGFEMMGPLVHPGVYISPRNRIGSGSVICEGTIMTTNIMIGNHVIINRGSNISHDNNIEDYATVGPGVSIAGNVTIKEGAYIGIGSSIREKTAIGAWSVIGGGAFVKENVPESCLYAGVPAVFKKRIQR</sequence>
<dbReference type="PANTHER" id="PTHR43300:SF7">
    <property type="entry name" value="UDP-N-ACETYLBACILLOSAMINE N-ACETYLTRANSFERASE"/>
    <property type="match status" value="1"/>
</dbReference>
<accession>A0A5D4RDK0</accession>
<dbReference type="InterPro" id="IPR041561">
    <property type="entry name" value="PglD_N"/>
</dbReference>
<gene>
    <name evidence="4" type="ORF">FZD51_13950</name>
</gene>
<proteinExistence type="predicted"/>
<feature type="domain" description="PglD N-terminal" evidence="3">
    <location>
        <begin position="3"/>
        <end position="79"/>
    </location>
</feature>
<evidence type="ECO:0000256" key="1">
    <source>
        <dbReference type="PIRSR" id="PIRSR620019-1"/>
    </source>
</evidence>
<dbReference type="PANTHER" id="PTHR43300">
    <property type="entry name" value="ACETYLTRANSFERASE"/>
    <property type="match status" value="1"/>
</dbReference>
<dbReference type="InterPro" id="IPR011004">
    <property type="entry name" value="Trimer_LpxA-like_sf"/>
</dbReference>
<organism evidence="4 5">
    <name type="scientific">Bacillus infantis</name>
    <dbReference type="NCBI Taxonomy" id="324767"/>
    <lineage>
        <taxon>Bacteria</taxon>
        <taxon>Bacillati</taxon>
        <taxon>Bacillota</taxon>
        <taxon>Bacilli</taxon>
        <taxon>Bacillales</taxon>
        <taxon>Bacillaceae</taxon>
        <taxon>Bacillus</taxon>
    </lineage>
</organism>
<name>A0A5D4RDK0_9BACI</name>
<dbReference type="NCBIfam" id="TIGR03570">
    <property type="entry name" value="NeuD_NnaD"/>
    <property type="match status" value="1"/>
</dbReference>
<dbReference type="Pfam" id="PF17836">
    <property type="entry name" value="PglD_N"/>
    <property type="match status" value="1"/>
</dbReference>
<feature type="site" description="Increases basicity of active site His" evidence="1">
    <location>
        <position position="138"/>
    </location>
</feature>
<feature type="binding site" evidence="2">
    <location>
        <position position="69"/>
    </location>
    <ligand>
        <name>substrate</name>
    </ligand>
</feature>
<evidence type="ECO:0000313" key="4">
    <source>
        <dbReference type="EMBL" id="TYS48064.1"/>
    </source>
</evidence>
<dbReference type="InterPro" id="IPR020019">
    <property type="entry name" value="AcTrfase_PglD-like"/>
</dbReference>
<dbReference type="Gene3D" id="3.40.50.20">
    <property type="match status" value="1"/>
</dbReference>
<dbReference type="Gene3D" id="2.160.10.10">
    <property type="entry name" value="Hexapeptide repeat proteins"/>
    <property type="match status" value="1"/>
</dbReference>
<dbReference type="CDD" id="cd03360">
    <property type="entry name" value="LbH_AT_putative"/>
    <property type="match status" value="1"/>
</dbReference>
<protein>
    <submittedName>
        <fullName evidence="4">Acetyltransferase</fullName>
    </submittedName>
</protein>
<feature type="binding site" evidence="2">
    <location>
        <position position="185"/>
    </location>
    <ligand>
        <name>acetyl-CoA</name>
        <dbReference type="ChEBI" id="CHEBI:57288"/>
    </ligand>
</feature>
<dbReference type="EMBL" id="VTER01000006">
    <property type="protein sequence ID" value="TYS48064.1"/>
    <property type="molecule type" value="Genomic_DNA"/>
</dbReference>
<dbReference type="InterPro" id="IPR050179">
    <property type="entry name" value="Trans_hexapeptide_repeat"/>
</dbReference>
<reference evidence="4 5" key="1">
    <citation type="submission" date="2019-08" db="EMBL/GenBank/DDBJ databases">
        <title>Bacillus genomes from the desert of Cuatro Cienegas, Coahuila.</title>
        <authorList>
            <person name="Olmedo-Alvarez G."/>
        </authorList>
    </citation>
    <scope>NUCLEOTIDE SEQUENCE [LARGE SCALE GENOMIC DNA]</scope>
    <source>
        <strain evidence="4 5">CH446_14T</strain>
    </source>
</reference>
<evidence type="ECO:0000313" key="5">
    <source>
        <dbReference type="Proteomes" id="UP000322139"/>
    </source>
</evidence>
<dbReference type="Proteomes" id="UP000322139">
    <property type="component" value="Unassembled WGS sequence"/>
</dbReference>
<feature type="active site" description="Proton acceptor" evidence="1">
    <location>
        <position position="137"/>
    </location>
</feature>
<evidence type="ECO:0000256" key="2">
    <source>
        <dbReference type="PIRSR" id="PIRSR620019-2"/>
    </source>
</evidence>